<keyword evidence="2" id="KW-0812">Transmembrane</keyword>
<name>A0A3N0CCD6_9ACTN</name>
<dbReference type="Proteomes" id="UP000267128">
    <property type="component" value="Unassembled WGS sequence"/>
</dbReference>
<keyword evidence="2" id="KW-0472">Membrane</keyword>
<evidence type="ECO:0000256" key="1">
    <source>
        <dbReference type="SAM" id="MobiDB-lite"/>
    </source>
</evidence>
<keyword evidence="4" id="KW-1185">Reference proteome</keyword>
<dbReference type="OrthoDB" id="3733716at2"/>
<accession>A0A3N0CCD6</accession>
<keyword evidence="2" id="KW-1133">Transmembrane helix</keyword>
<feature type="compositionally biased region" description="Pro residues" evidence="1">
    <location>
        <begin position="41"/>
        <end position="56"/>
    </location>
</feature>
<dbReference type="EMBL" id="RJSE01000008">
    <property type="protein sequence ID" value="RNL61117.1"/>
    <property type="molecule type" value="Genomic_DNA"/>
</dbReference>
<dbReference type="RefSeq" id="WP_123228833.1">
    <property type="nucleotide sequence ID" value="NZ_RJSE01000008.1"/>
</dbReference>
<dbReference type="AlphaFoldDB" id="A0A3N0CCD6"/>
<reference evidence="3 4" key="1">
    <citation type="submission" date="2018-11" db="EMBL/GenBank/DDBJ databases">
        <authorList>
            <person name="Li F."/>
        </authorList>
    </citation>
    <scope>NUCLEOTIDE SEQUENCE [LARGE SCALE GENOMIC DNA]</scope>
    <source>
        <strain evidence="3 4">Gsoil 097</strain>
    </source>
</reference>
<proteinExistence type="predicted"/>
<evidence type="ECO:0000313" key="4">
    <source>
        <dbReference type="Proteomes" id="UP000267128"/>
    </source>
</evidence>
<feature type="compositionally biased region" description="Polar residues" evidence="1">
    <location>
        <begin position="1"/>
        <end position="22"/>
    </location>
</feature>
<evidence type="ECO:0000313" key="3">
    <source>
        <dbReference type="EMBL" id="RNL61117.1"/>
    </source>
</evidence>
<comment type="caution">
    <text evidence="3">The sequence shown here is derived from an EMBL/GenBank/DDBJ whole genome shotgun (WGS) entry which is preliminary data.</text>
</comment>
<feature type="transmembrane region" description="Helical" evidence="2">
    <location>
        <begin position="95"/>
        <end position="121"/>
    </location>
</feature>
<sequence length="187" mass="19886">MSDQTPEDPQQTGPVFNPQSGFPTGDATPPVPGENPYAQPGYPPPPYGQQPYPPAPYGQAPYDTTQNPYGQQYPQPGYGYPAYAPQNHPRATTSLVLGLIGVVGAFTCVFPVLVAPFAWVIAAKARREIRESPGRYGGEGSVTAGFVLGIIGTILLALIILFIIGMIIWAATDPNSFNDTFDDGTTV</sequence>
<organism evidence="3 4">
    <name type="scientific">Nocardioides marmoriginsengisoli</name>
    <dbReference type="NCBI Taxonomy" id="661483"/>
    <lineage>
        <taxon>Bacteria</taxon>
        <taxon>Bacillati</taxon>
        <taxon>Actinomycetota</taxon>
        <taxon>Actinomycetes</taxon>
        <taxon>Propionibacteriales</taxon>
        <taxon>Nocardioidaceae</taxon>
        <taxon>Nocardioides</taxon>
    </lineage>
</organism>
<feature type="region of interest" description="Disordered" evidence="1">
    <location>
        <begin position="1"/>
        <end position="71"/>
    </location>
</feature>
<protein>
    <submittedName>
        <fullName evidence="3">DUF4190 domain-containing protein</fullName>
    </submittedName>
</protein>
<feature type="transmembrane region" description="Helical" evidence="2">
    <location>
        <begin position="142"/>
        <end position="171"/>
    </location>
</feature>
<evidence type="ECO:0000256" key="2">
    <source>
        <dbReference type="SAM" id="Phobius"/>
    </source>
</evidence>
<feature type="compositionally biased region" description="Low complexity" evidence="1">
    <location>
        <begin position="57"/>
        <end position="71"/>
    </location>
</feature>
<gene>
    <name evidence="3" type="ORF">EFK50_17225</name>
</gene>